<feature type="transmembrane region" description="Helical" evidence="7">
    <location>
        <begin position="406"/>
        <end position="425"/>
    </location>
</feature>
<keyword evidence="4 7" id="KW-1133">Transmembrane helix</keyword>
<dbReference type="Pfam" id="PF00860">
    <property type="entry name" value="Xan_ur_permease"/>
    <property type="match status" value="1"/>
</dbReference>
<comment type="similarity">
    <text evidence="2">Belongs to the nucleobase:cation symporter-2 (NCS2) (TC 2.A.40) family.</text>
</comment>
<feature type="transmembrane region" description="Helical" evidence="7">
    <location>
        <begin position="437"/>
        <end position="454"/>
    </location>
</feature>
<feature type="transmembrane region" description="Helical" evidence="7">
    <location>
        <begin position="20"/>
        <end position="47"/>
    </location>
</feature>
<dbReference type="InterPro" id="IPR006043">
    <property type="entry name" value="NCS2"/>
</dbReference>
<proteinExistence type="inferred from homology"/>
<feature type="transmembrane region" description="Helical" evidence="7">
    <location>
        <begin position="167"/>
        <end position="185"/>
    </location>
</feature>
<dbReference type="GO" id="GO:0022857">
    <property type="term" value="F:transmembrane transporter activity"/>
    <property type="evidence" value="ECO:0007669"/>
    <property type="project" value="InterPro"/>
</dbReference>
<feature type="transmembrane region" description="Helical" evidence="7">
    <location>
        <begin position="59"/>
        <end position="78"/>
    </location>
</feature>
<evidence type="ECO:0000256" key="3">
    <source>
        <dbReference type="ARBA" id="ARBA00022692"/>
    </source>
</evidence>
<accession>A0AAJ7SGL0</accession>
<dbReference type="GO" id="GO:0016020">
    <property type="term" value="C:membrane"/>
    <property type="evidence" value="ECO:0007669"/>
    <property type="project" value="UniProtKB-SubCell"/>
</dbReference>
<evidence type="ECO:0000256" key="6">
    <source>
        <dbReference type="SAM" id="MobiDB-lite"/>
    </source>
</evidence>
<dbReference type="KEGG" id="goe:100906461"/>
<feature type="transmembrane region" description="Helical" evidence="7">
    <location>
        <begin position="141"/>
        <end position="161"/>
    </location>
</feature>
<dbReference type="AlphaFoldDB" id="A0AAJ7SGL0"/>
<keyword evidence="3 7" id="KW-0812">Transmembrane</keyword>
<evidence type="ECO:0000256" key="1">
    <source>
        <dbReference type="ARBA" id="ARBA00004141"/>
    </source>
</evidence>
<evidence type="ECO:0000256" key="4">
    <source>
        <dbReference type="ARBA" id="ARBA00022989"/>
    </source>
</evidence>
<reference evidence="9" key="1">
    <citation type="submission" date="2025-08" db="UniProtKB">
        <authorList>
            <consortium name="RefSeq"/>
        </authorList>
    </citation>
    <scope>IDENTIFICATION</scope>
</reference>
<dbReference type="NCBIfam" id="NF037981">
    <property type="entry name" value="NCS2_1"/>
    <property type="match status" value="1"/>
</dbReference>
<gene>
    <name evidence="9" type="primary">LOC100906461</name>
</gene>
<feature type="transmembrane region" description="Helical" evidence="7">
    <location>
        <begin position="234"/>
        <end position="258"/>
    </location>
</feature>
<sequence length="570" mass="61395">MLPNRRDDMLYGLEDSPRWYLSALLGFQQYLIASSGALSYPFILAPAICLRDSDPGRGYLISTIFFVSGFATLLQTTFGIRLPIVQGCSVTFLVPIVAIMSLPEWKCPSEQDIIALRSDNSTGPVTQDEWTHLWQTRMREICGAIIISSVFEVVLGFTGVVGSLLKWVTPLGITPTIALIGLFLFEEAADLCSKNWTVSMLAITLMTLFSQYLTNVKCPLPVITKSGLSLKKAPIFKVFPVLMALLASWAICGILTVSDYFGPENAARTDLRTNIIRDSPWIRFPYPGQFGAPTYTVGAVIGMLSAIVSSIIESIGDYLACASLSRAPTPPKHAINRGIMFEGAGSIIAGFFGAGCGLTSYSSNISIIALTKVACRSVIIWAALFMVGFGIIGKLGALFATIPDPVIGGVFVVSFSLISGVGIASAKQVDLHSSRNLYVLGTSLFGGIMIAHWTRRHPESIQTGNLMLDQTITILLSTSMFVGGALGIFLDNTIPGTLKERGLVEDKEASEEPDMTCYGVPFMGSQLEKLPFLPFSPTYTKSPLPGLIRSISRGSKRSTASSAAQETSIP</sequence>
<feature type="region of interest" description="Disordered" evidence="6">
    <location>
        <begin position="550"/>
        <end position="570"/>
    </location>
</feature>
<evidence type="ECO:0000256" key="5">
    <source>
        <dbReference type="ARBA" id="ARBA00023136"/>
    </source>
</evidence>
<protein>
    <submittedName>
        <fullName evidence="9">Solute carrier family 23 member 2</fullName>
    </submittedName>
</protein>
<organism evidence="8 9">
    <name type="scientific">Galendromus occidentalis</name>
    <name type="common">western predatory mite</name>
    <dbReference type="NCBI Taxonomy" id="34638"/>
    <lineage>
        <taxon>Eukaryota</taxon>
        <taxon>Metazoa</taxon>
        <taxon>Ecdysozoa</taxon>
        <taxon>Arthropoda</taxon>
        <taxon>Chelicerata</taxon>
        <taxon>Arachnida</taxon>
        <taxon>Acari</taxon>
        <taxon>Parasitiformes</taxon>
        <taxon>Mesostigmata</taxon>
        <taxon>Gamasina</taxon>
        <taxon>Phytoseioidea</taxon>
        <taxon>Phytoseiidae</taxon>
        <taxon>Typhlodrominae</taxon>
        <taxon>Galendromus</taxon>
    </lineage>
</organism>
<feature type="transmembrane region" description="Helical" evidence="7">
    <location>
        <begin position="378"/>
        <end position="400"/>
    </location>
</feature>
<evidence type="ECO:0000313" key="8">
    <source>
        <dbReference type="Proteomes" id="UP000694867"/>
    </source>
</evidence>
<keyword evidence="5 7" id="KW-0472">Membrane</keyword>
<evidence type="ECO:0000256" key="7">
    <source>
        <dbReference type="SAM" id="Phobius"/>
    </source>
</evidence>
<feature type="compositionally biased region" description="Polar residues" evidence="6">
    <location>
        <begin position="557"/>
        <end position="570"/>
    </location>
</feature>
<dbReference type="Proteomes" id="UP000694867">
    <property type="component" value="Unplaced"/>
</dbReference>
<evidence type="ECO:0000313" key="9">
    <source>
        <dbReference type="RefSeq" id="XP_028968255.1"/>
    </source>
</evidence>
<evidence type="ECO:0000256" key="2">
    <source>
        <dbReference type="ARBA" id="ARBA00008821"/>
    </source>
</evidence>
<comment type="subcellular location">
    <subcellularLocation>
        <location evidence="1">Membrane</location>
        <topology evidence="1">Multi-pass membrane protein</topology>
    </subcellularLocation>
</comment>
<name>A0AAJ7SGL0_9ACAR</name>
<dbReference type="PANTHER" id="PTHR11119">
    <property type="entry name" value="XANTHINE-URACIL / VITAMIN C PERMEASE FAMILY MEMBER"/>
    <property type="match status" value="1"/>
</dbReference>
<dbReference type="GeneID" id="100906461"/>
<keyword evidence="8" id="KW-1185">Reference proteome</keyword>
<dbReference type="RefSeq" id="XP_028968255.1">
    <property type="nucleotide sequence ID" value="XM_029112422.1"/>
</dbReference>
<feature type="transmembrane region" description="Helical" evidence="7">
    <location>
        <begin position="474"/>
        <end position="491"/>
    </location>
</feature>